<evidence type="ECO:0000259" key="2">
    <source>
        <dbReference type="Pfam" id="PF01970"/>
    </source>
</evidence>
<feature type="transmembrane region" description="Helical" evidence="1">
    <location>
        <begin position="450"/>
        <end position="467"/>
    </location>
</feature>
<evidence type="ECO:0000256" key="1">
    <source>
        <dbReference type="SAM" id="Phobius"/>
    </source>
</evidence>
<sequence length="469" mass="50686">MEEISLFLIFLSVLAGYLLGIVSGLLPGVHTNNFALALVAFSPFLAEKGVAPFYIALIILSNAVSHTFHDIIPSVFLGAPDGDTALAVLPGHRLLLEGAGAEAIRLSALGSAGSVFTSMLFLLPFSLFFGAFYPYIQDSMVWILLTIVFITIASEKNGEVEGKKGLGLLAKYKYKAMALLLFLITGILGLFAFSREDLLTPIINFGEASMLLPLLSGLFGASQLIISLFTGSEIPEKSISKFELSRKRILRGVFTGSAAGSLVAWLPGVSSSIAALLVGLFVRSDFDRRPIKKEDSEPVPGERKSSLFSDSRADHQTLESSKEFIVSISGVNTSNAIFGLVALLIIGKTRSGAMVAINDILGIESLGFQIIMLFFAAILLSALFSYFSTVWIGNNAHHMLRKIDYTKLCTGVLIGLAVMVYLFTGLFGLFIFIISTPIGMLPSFMNIRKSHAMGVILLPVISYFLQYSF</sequence>
<keyword evidence="1" id="KW-0472">Membrane</keyword>
<organism evidence="3 4">
    <name type="scientific">Methanosarcina mazei WWM610</name>
    <dbReference type="NCBI Taxonomy" id="1434117"/>
    <lineage>
        <taxon>Archaea</taxon>
        <taxon>Methanobacteriati</taxon>
        <taxon>Methanobacteriota</taxon>
        <taxon>Stenosarchaea group</taxon>
        <taxon>Methanomicrobia</taxon>
        <taxon>Methanosarcinales</taxon>
        <taxon>Methanosarcinaceae</taxon>
        <taxon>Methanosarcina</taxon>
    </lineage>
</organism>
<feature type="transmembrane region" description="Helical" evidence="1">
    <location>
        <begin position="176"/>
        <end position="194"/>
    </location>
</feature>
<gene>
    <name evidence="3" type="ORF">MSMAW_1841</name>
</gene>
<dbReference type="Pfam" id="PF01970">
    <property type="entry name" value="TctA"/>
    <property type="match status" value="1"/>
</dbReference>
<keyword evidence="1" id="KW-1133">Transmembrane helix</keyword>
<dbReference type="InterPro" id="IPR002823">
    <property type="entry name" value="DUF112_TM"/>
</dbReference>
<feature type="transmembrane region" description="Helical" evidence="1">
    <location>
        <begin position="34"/>
        <end position="60"/>
    </location>
</feature>
<dbReference type="HOGENOM" id="CLU_043916_0_0_2"/>
<dbReference type="RefSeq" id="WP_011034707.1">
    <property type="nucleotide sequence ID" value="NZ_CP009509.1"/>
</dbReference>
<feature type="transmembrane region" description="Helical" evidence="1">
    <location>
        <begin position="366"/>
        <end position="392"/>
    </location>
</feature>
<dbReference type="PANTHER" id="PTHR42204:SF1">
    <property type="entry name" value="INTEGRAL MEMBRANE PROTEIN"/>
    <property type="match status" value="1"/>
</dbReference>
<dbReference type="GeneID" id="24851556"/>
<dbReference type="EMBL" id="CP009509">
    <property type="protein sequence ID" value="AKB40832.1"/>
    <property type="molecule type" value="Genomic_DNA"/>
</dbReference>
<proteinExistence type="predicted"/>
<dbReference type="PATRIC" id="fig|1434117.4.peg.2343"/>
<evidence type="ECO:0000313" key="4">
    <source>
        <dbReference type="Proteomes" id="UP000033058"/>
    </source>
</evidence>
<evidence type="ECO:0000313" key="3">
    <source>
        <dbReference type="EMBL" id="AKB40832.1"/>
    </source>
</evidence>
<feature type="transmembrane region" description="Helical" evidence="1">
    <location>
        <begin position="214"/>
        <end position="232"/>
    </location>
</feature>
<feature type="transmembrane region" description="Helical" evidence="1">
    <location>
        <begin position="412"/>
        <end position="438"/>
    </location>
</feature>
<feature type="transmembrane region" description="Helical" evidence="1">
    <location>
        <begin position="115"/>
        <end position="133"/>
    </location>
</feature>
<feature type="transmembrane region" description="Helical" evidence="1">
    <location>
        <begin position="7"/>
        <end position="28"/>
    </location>
</feature>
<feature type="transmembrane region" description="Helical" evidence="1">
    <location>
        <begin position="324"/>
        <end position="346"/>
    </location>
</feature>
<reference evidence="3 4" key="1">
    <citation type="submission" date="2014-07" db="EMBL/GenBank/DDBJ databases">
        <title>Methanogenic archaea and the global carbon cycle.</title>
        <authorList>
            <person name="Henriksen J.R."/>
            <person name="Luke J."/>
            <person name="Reinhart S."/>
            <person name="Benedict M.N."/>
            <person name="Youngblut N.D."/>
            <person name="Metcalf M.E."/>
            <person name="Whitaker R.J."/>
            <person name="Metcalf W.W."/>
        </authorList>
    </citation>
    <scope>NUCLEOTIDE SEQUENCE [LARGE SCALE GENOMIC DNA]</scope>
    <source>
        <strain evidence="3 4">WWM610</strain>
    </source>
</reference>
<feature type="transmembrane region" description="Helical" evidence="1">
    <location>
        <begin position="253"/>
        <end position="282"/>
    </location>
</feature>
<dbReference type="AlphaFoldDB" id="A0A0E3PY51"/>
<name>A0A0E3PY51_METMZ</name>
<keyword evidence="1" id="KW-0812">Transmembrane</keyword>
<accession>A0A0E3PY51</accession>
<protein>
    <recommendedName>
        <fullName evidence="2">DUF112 domain-containing protein</fullName>
    </recommendedName>
</protein>
<dbReference type="PANTHER" id="PTHR42204">
    <property type="entry name" value="INTEGRAL MEMBRANE PROTEIN"/>
    <property type="match status" value="1"/>
</dbReference>
<dbReference type="Proteomes" id="UP000033058">
    <property type="component" value="Chromosome"/>
</dbReference>
<feature type="domain" description="DUF112" evidence="2">
    <location>
        <begin position="11"/>
        <end position="453"/>
    </location>
</feature>